<comment type="caution">
    <text evidence="12">The sequence shown here is derived from an EMBL/GenBank/DDBJ whole genome shotgun (WGS) entry which is preliminary data.</text>
</comment>
<dbReference type="Gene3D" id="1.20.1070.10">
    <property type="entry name" value="Rhodopsin 7-helix transmembrane proteins"/>
    <property type="match status" value="1"/>
</dbReference>
<evidence type="ECO:0000259" key="11">
    <source>
        <dbReference type="PROSITE" id="PS50262"/>
    </source>
</evidence>
<feature type="transmembrane region" description="Helical" evidence="8">
    <location>
        <begin position="1494"/>
        <end position="1514"/>
    </location>
</feature>
<evidence type="ECO:0000256" key="4">
    <source>
        <dbReference type="ARBA" id="ARBA00023136"/>
    </source>
</evidence>
<sequence>MKYLFYFILIHLIIGAPQINLYYTDEVSEINNGIQHDCIRTSASLEEADITRQIMTYCMGESSAKFNAATDKNFPNFTFAQLSENNVTSQELYQWSASIDLIERYEFYLNQSTKSSLENNVFYNCTFPRFGSTCQYELNNYDPSQLSLYEFIDNYYHSYEYVPTDFTCYIHLNCTRGYSPACLDWSEICDGKVDCLNGPVDEEHCWQLEMNQCQNNEYRCYNGQCILREFYHDDSKNPDCIDKSDEIFQLYDINNYVDILEFGHIVKHCRAHEPSFGCEDIICKHTPLTSSCVKDRRDLLMKSMYSIKDTSIRDECWSAMKCLFGVPNLEYPDNHIYTAMTVCARAVSETCPELMYFPNIPVLFGHLYTAYHKSDAHHTGGWAYRSPYICSHNSLYDNYLEKTTKISFKNTTCFRAKVKDDHPSNINWDWKYHKHLNELFHLLKNHDRFTNYTSEIRNELNLYQCINSSTYIPMHDIMDGVPNCPRHDDEKIFDSNYTNDILEKVKEKYYKCEESGKDILIDVIGDCKCDCQSNTYYICEDENKDFIYSRKKISFQTICDEHTELSTINIEGTNETDETECKQWECNNIYTRCDGLWNCPNGIDEAGCNLSPFFNCSSDQHVCISPHTYTFMCLSITKANNGKMDCLGGMDEPRICQSSTLFNVDNRFHCFNHTSNLCIYDFQVCNNENNCKYRDDEKFCEKNRTADLRDICGNINKYFVSNVEKFMCNHFGNKLKQTRKYFTINQKHKSVKNNVSTCSSIIRRPQHQPYCHRGLNVLVWLNNSTRITCLCPPSFYGNQCQYQNQRINIVTRFRALSESRQTLFAIVILLIDNSNERIIHSFEQFTYISIRDCKMKFNNYLFYSTRPKNSNKNYSIHIDIYEKNSTIHRGSLLFPINFAFLPVHRLTLLVNIPGNAHFIQSCLNNKCIHGKCIKYFNNLETFCQCEPGWSGKYCNIQYNYTCSSDSTFIGISANNRSVCVCPANKFGSRCLLVENTCKTACKNGGQCIVNDDYMVSSPKYTCICPKGYDGDRCEKAQANNKLQITFGKGILLTESLFIHFIEVHEDNEPTRETTLRRIFGIRENEFIVHWTRPFHLVFLELPSNNYYLTVIQEIHNQSATIIKTINPSDRCPHISELFNTTFAQLHLLRRIKYYHIPCQRQQLNLSCFYDNDHLCLCYTFGQKRLANCFNFHHNMTFDCSGESECENGGKCFQDSPDCPKTSICICSPCYYGKRCQLSTTRFGLSLDAIIGQHILPNTNFIHQLFIVKFSLALTVIFIIAGFIDSILTFITFKNKTICEVGCGIYLLVSSITTLLTMIMFGLKFFILLIVQMTNISNRSFLQVQCTSLDFLLHICLYMDQWLSVCVAVERCTTTIQGTRFNKKKSAKTAKKVIVILLIIIIGTNIHDPIHRRLITEENNNDDNDKRIWCTTNYSRRVQVYNSIITTFYFFAPFILNLISAIILIVKKSRQQSNVHVNRDYREILKENFREHKNLLTAPIVLVILAIPRLIISYISKCLTSMDNPWLYLVGYFISFIPPILTFIVFVLPSKFYKTQCRKTVVQYRTMIRERLHLNS</sequence>
<dbReference type="SMART" id="SM00192">
    <property type="entry name" value="LDLa"/>
    <property type="match status" value="6"/>
</dbReference>
<dbReference type="PROSITE" id="PS50068">
    <property type="entry name" value="LDLRA_2"/>
    <property type="match status" value="1"/>
</dbReference>
<feature type="disulfide bond" evidence="6">
    <location>
        <begin position="945"/>
        <end position="954"/>
    </location>
</feature>
<evidence type="ECO:0000256" key="7">
    <source>
        <dbReference type="PROSITE-ProRule" id="PRU00124"/>
    </source>
</evidence>
<dbReference type="PANTHER" id="PTHR24044:SF417">
    <property type="entry name" value="WEARY, ISOFORM B"/>
    <property type="match status" value="1"/>
</dbReference>
<evidence type="ECO:0000259" key="10">
    <source>
        <dbReference type="PROSITE" id="PS50026"/>
    </source>
</evidence>
<feature type="domain" description="EGF-like" evidence="10">
    <location>
        <begin position="918"/>
        <end position="955"/>
    </location>
</feature>
<dbReference type="Pfam" id="PF00008">
    <property type="entry name" value="EGF"/>
    <property type="match status" value="1"/>
</dbReference>
<dbReference type="PROSITE" id="PS50262">
    <property type="entry name" value="G_PROTEIN_RECEP_F1_2"/>
    <property type="match status" value="1"/>
</dbReference>
<evidence type="ECO:0000313" key="15">
    <source>
        <dbReference type="Proteomes" id="UP000663832"/>
    </source>
</evidence>
<dbReference type="InterPro" id="IPR002172">
    <property type="entry name" value="LDrepeatLR_classA_rpt"/>
</dbReference>
<dbReference type="GO" id="GO:0016020">
    <property type="term" value="C:membrane"/>
    <property type="evidence" value="ECO:0007669"/>
    <property type="project" value="UniProtKB-SubCell"/>
</dbReference>
<dbReference type="PROSITE" id="PS50026">
    <property type="entry name" value="EGF_3"/>
    <property type="match status" value="3"/>
</dbReference>
<dbReference type="Gene3D" id="2.10.25.10">
    <property type="entry name" value="Laminin"/>
    <property type="match status" value="2"/>
</dbReference>
<comment type="caution">
    <text evidence="6">Lacks conserved residue(s) required for the propagation of feature annotation.</text>
</comment>
<keyword evidence="3 8" id="KW-1133">Transmembrane helix</keyword>
<evidence type="ECO:0000313" key="14">
    <source>
        <dbReference type="EMBL" id="CAF1222480.1"/>
    </source>
</evidence>
<feature type="transmembrane region" description="Helical" evidence="8">
    <location>
        <begin position="1389"/>
        <end position="1406"/>
    </location>
</feature>
<accession>A0A813Q7N2</accession>
<evidence type="ECO:0000313" key="12">
    <source>
        <dbReference type="EMBL" id="CAF0763248.1"/>
    </source>
</evidence>
<dbReference type="SUPFAM" id="SSF81321">
    <property type="entry name" value="Family A G protein-coupled receptor-like"/>
    <property type="match status" value="1"/>
</dbReference>
<evidence type="ECO:0000313" key="16">
    <source>
        <dbReference type="Proteomes" id="UP000663877"/>
    </source>
</evidence>
<evidence type="ECO:0000256" key="1">
    <source>
        <dbReference type="ARBA" id="ARBA00004370"/>
    </source>
</evidence>
<dbReference type="PRINTS" id="PR00261">
    <property type="entry name" value="LDLRECEPTOR"/>
</dbReference>
<feature type="transmembrane region" description="Helical" evidence="8">
    <location>
        <begin position="1350"/>
        <end position="1368"/>
    </location>
</feature>
<dbReference type="PROSITE" id="PS00022">
    <property type="entry name" value="EGF_1"/>
    <property type="match status" value="3"/>
</dbReference>
<dbReference type="InterPro" id="IPR050906">
    <property type="entry name" value="Notch_signaling"/>
</dbReference>
<keyword evidence="4 8" id="KW-0472">Membrane</keyword>
<dbReference type="CDD" id="cd00112">
    <property type="entry name" value="LDLa"/>
    <property type="match status" value="1"/>
</dbReference>
<dbReference type="CDD" id="cd00054">
    <property type="entry name" value="EGF_CA"/>
    <property type="match status" value="1"/>
</dbReference>
<feature type="signal peptide" evidence="9">
    <location>
        <begin position="1"/>
        <end position="15"/>
    </location>
</feature>
<organism evidence="12 16">
    <name type="scientific">Adineta steineri</name>
    <dbReference type="NCBI Taxonomy" id="433720"/>
    <lineage>
        <taxon>Eukaryota</taxon>
        <taxon>Metazoa</taxon>
        <taxon>Spiralia</taxon>
        <taxon>Gnathifera</taxon>
        <taxon>Rotifera</taxon>
        <taxon>Eurotatoria</taxon>
        <taxon>Bdelloidea</taxon>
        <taxon>Adinetida</taxon>
        <taxon>Adinetidae</taxon>
        <taxon>Adineta</taxon>
    </lineage>
</organism>
<dbReference type="InterPro" id="IPR036055">
    <property type="entry name" value="LDL_receptor-like_sf"/>
</dbReference>
<dbReference type="EMBL" id="CAJNOM010000203">
    <property type="protein sequence ID" value="CAF1222480.1"/>
    <property type="molecule type" value="Genomic_DNA"/>
</dbReference>
<keyword evidence="9" id="KW-0732">Signal</keyword>
<dbReference type="Proteomes" id="UP000663832">
    <property type="component" value="Unassembled WGS sequence"/>
</dbReference>
<feature type="domain" description="EGF-like" evidence="10">
    <location>
        <begin position="1195"/>
        <end position="1236"/>
    </location>
</feature>
<feature type="domain" description="EGF-like" evidence="10">
    <location>
        <begin position="993"/>
        <end position="1034"/>
    </location>
</feature>
<dbReference type="InterPro" id="IPR017452">
    <property type="entry name" value="GPCR_Rhodpsn_7TM"/>
</dbReference>
<keyword evidence="15" id="KW-1185">Reference proteome</keyword>
<feature type="disulfide bond" evidence="7">
    <location>
        <begin position="685"/>
        <end position="700"/>
    </location>
</feature>
<feature type="disulfide bond" evidence="6">
    <location>
        <begin position="1226"/>
        <end position="1235"/>
    </location>
</feature>
<evidence type="ECO:0000256" key="3">
    <source>
        <dbReference type="ARBA" id="ARBA00022989"/>
    </source>
</evidence>
<dbReference type="EMBL" id="CAJNOI010000007">
    <property type="protein sequence ID" value="CAF0763248.1"/>
    <property type="molecule type" value="Genomic_DNA"/>
</dbReference>
<gene>
    <name evidence="12" type="ORF">BJG266_LOCUS3132</name>
    <name evidence="13" type="ORF">QVE165_LOCUS2662</name>
    <name evidence="14" type="ORF">QVE165_LOCUS26978</name>
</gene>
<feature type="transmembrane region" description="Helical" evidence="8">
    <location>
        <begin position="1526"/>
        <end position="1547"/>
    </location>
</feature>
<dbReference type="GO" id="GO:0005112">
    <property type="term" value="F:Notch binding"/>
    <property type="evidence" value="ECO:0007669"/>
    <property type="project" value="TreeGrafter"/>
</dbReference>
<dbReference type="SMART" id="SM00181">
    <property type="entry name" value="EGF"/>
    <property type="match status" value="4"/>
</dbReference>
<feature type="domain" description="G-protein coupled receptors family 1 profile" evidence="11">
    <location>
        <begin position="1283"/>
        <end position="1545"/>
    </location>
</feature>
<evidence type="ECO:0000256" key="6">
    <source>
        <dbReference type="PROSITE-ProRule" id="PRU00076"/>
    </source>
</evidence>
<keyword evidence="2 8" id="KW-0812">Transmembrane</keyword>
<reference evidence="12" key="1">
    <citation type="submission" date="2021-02" db="EMBL/GenBank/DDBJ databases">
        <authorList>
            <person name="Nowell W R."/>
        </authorList>
    </citation>
    <scope>NUCLEOTIDE SEQUENCE</scope>
</reference>
<keyword evidence="6" id="KW-0245">EGF-like domain</keyword>
<evidence type="ECO:0000256" key="9">
    <source>
        <dbReference type="SAM" id="SignalP"/>
    </source>
</evidence>
<dbReference type="EMBL" id="CAJNOM010000008">
    <property type="protein sequence ID" value="CAF0771954.1"/>
    <property type="molecule type" value="Genomic_DNA"/>
</dbReference>
<evidence type="ECO:0000256" key="2">
    <source>
        <dbReference type="ARBA" id="ARBA00022692"/>
    </source>
</evidence>
<feature type="chain" id="PRO_5036222655" evidence="9">
    <location>
        <begin position="16"/>
        <end position="1575"/>
    </location>
</feature>
<comment type="subcellular location">
    <subcellularLocation>
        <location evidence="1">Membrane</location>
    </subcellularLocation>
</comment>
<dbReference type="PANTHER" id="PTHR24044">
    <property type="entry name" value="NOTCH LIGAND FAMILY MEMBER"/>
    <property type="match status" value="1"/>
</dbReference>
<dbReference type="Gene3D" id="4.10.400.10">
    <property type="entry name" value="Low-density Lipoprotein Receptor"/>
    <property type="match status" value="1"/>
</dbReference>
<proteinExistence type="predicted"/>
<feature type="disulfide bond" evidence="6">
    <location>
        <begin position="997"/>
        <end position="1007"/>
    </location>
</feature>
<feature type="disulfide bond" evidence="6">
    <location>
        <begin position="1024"/>
        <end position="1033"/>
    </location>
</feature>
<protein>
    <submittedName>
        <fullName evidence="12">Uncharacterized protein</fullName>
    </submittedName>
</protein>
<dbReference type="OrthoDB" id="10266706at2759"/>
<feature type="transmembrane region" description="Helical" evidence="8">
    <location>
        <begin position="1443"/>
        <end position="1465"/>
    </location>
</feature>
<evidence type="ECO:0000256" key="8">
    <source>
        <dbReference type="SAM" id="Phobius"/>
    </source>
</evidence>
<evidence type="ECO:0000313" key="13">
    <source>
        <dbReference type="EMBL" id="CAF0771954.1"/>
    </source>
</evidence>
<feature type="transmembrane region" description="Helical" evidence="8">
    <location>
        <begin position="1269"/>
        <end position="1292"/>
    </location>
</feature>
<dbReference type="InterPro" id="IPR000742">
    <property type="entry name" value="EGF"/>
</dbReference>
<evidence type="ECO:0000256" key="5">
    <source>
        <dbReference type="ARBA" id="ARBA00023157"/>
    </source>
</evidence>
<dbReference type="Proteomes" id="UP000663877">
    <property type="component" value="Unassembled WGS sequence"/>
</dbReference>
<feature type="disulfide bond" evidence="6">
    <location>
        <begin position="922"/>
        <end position="932"/>
    </location>
</feature>
<dbReference type="PROSITE" id="PS01186">
    <property type="entry name" value="EGF_2"/>
    <property type="match status" value="2"/>
</dbReference>
<keyword evidence="5 6" id="KW-1015">Disulfide bond</keyword>
<dbReference type="SUPFAM" id="SSF57196">
    <property type="entry name" value="EGF/Laminin"/>
    <property type="match status" value="2"/>
</dbReference>
<feature type="transmembrane region" description="Helical" evidence="8">
    <location>
        <begin position="1304"/>
        <end position="1330"/>
    </location>
</feature>
<name>A0A813Q7N2_9BILA</name>